<evidence type="ECO:0008006" key="2">
    <source>
        <dbReference type="Google" id="ProtNLM"/>
    </source>
</evidence>
<evidence type="ECO:0000313" key="1">
    <source>
        <dbReference type="EMBL" id="VAW51415.1"/>
    </source>
</evidence>
<name>A0A3B0W690_9ZZZZ</name>
<proteinExistence type="predicted"/>
<reference evidence="1" key="1">
    <citation type="submission" date="2018-06" db="EMBL/GenBank/DDBJ databases">
        <authorList>
            <person name="Zhirakovskaya E."/>
        </authorList>
    </citation>
    <scope>NUCLEOTIDE SEQUENCE</scope>
</reference>
<accession>A0A3B0W690</accession>
<gene>
    <name evidence="1" type="ORF">MNBD_GAMMA06-673</name>
</gene>
<dbReference type="AlphaFoldDB" id="A0A3B0W690"/>
<organism evidence="1">
    <name type="scientific">hydrothermal vent metagenome</name>
    <dbReference type="NCBI Taxonomy" id="652676"/>
    <lineage>
        <taxon>unclassified sequences</taxon>
        <taxon>metagenomes</taxon>
        <taxon>ecological metagenomes</taxon>
    </lineage>
</organism>
<dbReference type="EMBL" id="UOFD01000029">
    <property type="protein sequence ID" value="VAW51415.1"/>
    <property type="molecule type" value="Genomic_DNA"/>
</dbReference>
<sequence length="175" mass="19468">MMIHMKNTLLINILLLALVSVNIANAALYKGLDSEGNVIYSDKSFDDAEKFTPPPISVMDAPKTNAEKKMAEEKPKEFKYMAFDIVSPEANATIRNSDVSVSLSLKPRLDTEKNHSIWMLVDGKAVVENTQSFSLQLGRLNRGAHKLQAQVRDGKGKIIVRTRTTVIFVHQTLAL</sequence>
<protein>
    <recommendedName>
        <fullName evidence="2">DUF4124 domain-containing protein</fullName>
    </recommendedName>
</protein>